<protein>
    <submittedName>
        <fullName evidence="2">Uncharacterized protein</fullName>
    </submittedName>
</protein>
<name>A0A836CC95_9STRA</name>
<feature type="region of interest" description="Disordered" evidence="1">
    <location>
        <begin position="336"/>
        <end position="355"/>
    </location>
</feature>
<gene>
    <name evidence="2" type="ORF">JKP88DRAFT_256111</name>
</gene>
<dbReference type="EMBL" id="JAFCMP010000338">
    <property type="protein sequence ID" value="KAG5181075.1"/>
    <property type="molecule type" value="Genomic_DNA"/>
</dbReference>
<reference evidence="2" key="1">
    <citation type="submission" date="2021-02" db="EMBL/GenBank/DDBJ databases">
        <title>First Annotated Genome of the Yellow-green Alga Tribonema minus.</title>
        <authorList>
            <person name="Mahan K.M."/>
        </authorList>
    </citation>
    <scope>NUCLEOTIDE SEQUENCE</scope>
    <source>
        <strain evidence="2">UTEX B ZZ1240</strain>
    </source>
</reference>
<dbReference type="AlphaFoldDB" id="A0A836CC95"/>
<organism evidence="2 3">
    <name type="scientific">Tribonema minus</name>
    <dbReference type="NCBI Taxonomy" id="303371"/>
    <lineage>
        <taxon>Eukaryota</taxon>
        <taxon>Sar</taxon>
        <taxon>Stramenopiles</taxon>
        <taxon>Ochrophyta</taxon>
        <taxon>PX clade</taxon>
        <taxon>Xanthophyceae</taxon>
        <taxon>Tribonematales</taxon>
        <taxon>Tribonemataceae</taxon>
        <taxon>Tribonema</taxon>
    </lineage>
</organism>
<evidence type="ECO:0000313" key="3">
    <source>
        <dbReference type="Proteomes" id="UP000664859"/>
    </source>
</evidence>
<sequence>MQQGRRSANAVENCGTLATRIISHSRQQSREMKRLFGEATATGTCTNCADQTPLAEHCLLCAPCLQQYRREVFIKPLLQQMQHRHKKWKDAGDPRGNELCDITLDSMRVETCALTGMPMVTAPYSHWQMSPERKDPTRGYTTDNVCYVILELNHANQMTPAKVDFAFTSFSGHPPYDTSELDCTAPRRGQCGAVTMPVLQRDNPPKVRCNVCTKRAGVDVWKPFTDFAAATVTMGSCKSCKAVRNMAVSGPWRGAFSNILNDARLSARRHTRKVGDLTLDQLIAKLHGQRGLCFYSDMRMYSRKGHWRVSLERLNSAVGYTDANTVLVCQEFNVRDRSGSPNAPPTAGGGWSRPKVETVRTFMKNARMQEPRCQWNCLNKL</sequence>
<dbReference type="OrthoDB" id="447489at2759"/>
<keyword evidence="3" id="KW-1185">Reference proteome</keyword>
<accession>A0A836CC95</accession>
<proteinExistence type="predicted"/>
<evidence type="ECO:0000313" key="2">
    <source>
        <dbReference type="EMBL" id="KAG5181075.1"/>
    </source>
</evidence>
<evidence type="ECO:0000256" key="1">
    <source>
        <dbReference type="SAM" id="MobiDB-lite"/>
    </source>
</evidence>
<comment type="caution">
    <text evidence="2">The sequence shown here is derived from an EMBL/GenBank/DDBJ whole genome shotgun (WGS) entry which is preliminary data.</text>
</comment>
<dbReference type="Proteomes" id="UP000664859">
    <property type="component" value="Unassembled WGS sequence"/>
</dbReference>
<dbReference type="Gene3D" id="3.30.40.220">
    <property type="match status" value="1"/>
</dbReference>